<dbReference type="EMBL" id="JAADZU010000002">
    <property type="protein sequence ID" value="NDK88195.1"/>
    <property type="molecule type" value="Genomic_DNA"/>
</dbReference>
<evidence type="ECO:0000256" key="1">
    <source>
        <dbReference type="ARBA" id="ARBA00004651"/>
    </source>
</evidence>
<evidence type="ECO:0000313" key="9">
    <source>
        <dbReference type="EMBL" id="NDK88195.1"/>
    </source>
</evidence>
<feature type="transmembrane region" description="Helical" evidence="7">
    <location>
        <begin position="199"/>
        <end position="218"/>
    </location>
</feature>
<evidence type="ECO:0000256" key="4">
    <source>
        <dbReference type="ARBA" id="ARBA00022692"/>
    </source>
</evidence>
<feature type="transmembrane region" description="Helical" evidence="7">
    <location>
        <begin position="139"/>
        <end position="159"/>
    </location>
</feature>
<sequence>MCATRRTGREVVVATPDSGNRSQLSGRTFTAVDLVATALFGFEGAAAAAQTDLDILGILVVGFIVGLGGGILRDVLLGFLPPASLRSSSRVVAALTGATVAFVLVGLADAVPATALALCDAAALAFVAIAGAEKAFGMGCSIVVTTVIGGISATGGGIIRDVLLGRTPYVLSQSVYGTAALAGALVVAVTLTYLGRPAVALWSGFVATFGLRTLAVLLDWQVPHLT</sequence>
<evidence type="ECO:0000259" key="8">
    <source>
        <dbReference type="Pfam" id="PF03458"/>
    </source>
</evidence>
<name>A0A7K3LIV0_9ACTN</name>
<organism evidence="9 10">
    <name type="scientific">Gordonia desulfuricans</name>
    <dbReference type="NCBI Taxonomy" id="89051"/>
    <lineage>
        <taxon>Bacteria</taxon>
        <taxon>Bacillati</taxon>
        <taxon>Actinomycetota</taxon>
        <taxon>Actinomycetes</taxon>
        <taxon>Mycobacteriales</taxon>
        <taxon>Gordoniaceae</taxon>
        <taxon>Gordonia</taxon>
    </lineage>
</organism>
<dbReference type="PANTHER" id="PTHR30506:SF3">
    <property type="entry name" value="UPF0126 INNER MEMBRANE PROTEIN YADS-RELATED"/>
    <property type="match status" value="1"/>
</dbReference>
<comment type="similarity">
    <text evidence="2">Belongs to the UPF0126 family.</text>
</comment>
<dbReference type="Pfam" id="PF03458">
    <property type="entry name" value="Gly_transporter"/>
    <property type="match status" value="2"/>
</dbReference>
<evidence type="ECO:0000256" key="7">
    <source>
        <dbReference type="SAM" id="Phobius"/>
    </source>
</evidence>
<protein>
    <recommendedName>
        <fullName evidence="8">Glycine transporter domain-containing protein</fullName>
    </recommendedName>
</protein>
<keyword evidence="10" id="KW-1185">Reference proteome</keyword>
<feature type="transmembrane region" description="Helical" evidence="7">
    <location>
        <begin position="55"/>
        <end position="79"/>
    </location>
</feature>
<evidence type="ECO:0000256" key="2">
    <source>
        <dbReference type="ARBA" id="ARBA00008193"/>
    </source>
</evidence>
<reference evidence="9 10" key="1">
    <citation type="submission" date="2020-01" db="EMBL/GenBank/DDBJ databases">
        <title>Investigation of new actinobacteria for the biodesulphurisation of diesel fuel.</title>
        <authorList>
            <person name="Athi Narayanan S.M."/>
        </authorList>
    </citation>
    <scope>NUCLEOTIDE SEQUENCE [LARGE SCALE GENOMIC DNA]</scope>
    <source>
        <strain evidence="9 10">213E</strain>
    </source>
</reference>
<gene>
    <name evidence="9" type="ORF">GYA93_01150</name>
</gene>
<comment type="caution">
    <text evidence="9">The sequence shown here is derived from an EMBL/GenBank/DDBJ whole genome shotgun (WGS) entry which is preliminary data.</text>
</comment>
<keyword evidence="3" id="KW-1003">Cell membrane</keyword>
<feature type="transmembrane region" description="Helical" evidence="7">
    <location>
        <begin position="174"/>
        <end position="194"/>
    </location>
</feature>
<evidence type="ECO:0000256" key="5">
    <source>
        <dbReference type="ARBA" id="ARBA00022989"/>
    </source>
</evidence>
<evidence type="ECO:0000313" key="10">
    <source>
        <dbReference type="Proteomes" id="UP000466307"/>
    </source>
</evidence>
<dbReference type="Proteomes" id="UP000466307">
    <property type="component" value="Unassembled WGS sequence"/>
</dbReference>
<dbReference type="AlphaFoldDB" id="A0A7K3LIV0"/>
<comment type="subcellular location">
    <subcellularLocation>
        <location evidence="1">Cell membrane</location>
        <topology evidence="1">Multi-pass membrane protein</topology>
    </subcellularLocation>
</comment>
<keyword evidence="5 7" id="KW-1133">Transmembrane helix</keyword>
<evidence type="ECO:0000256" key="6">
    <source>
        <dbReference type="ARBA" id="ARBA00023136"/>
    </source>
</evidence>
<feature type="domain" description="Glycine transporter" evidence="8">
    <location>
        <begin position="31"/>
        <end position="104"/>
    </location>
</feature>
<dbReference type="GO" id="GO:0005886">
    <property type="term" value="C:plasma membrane"/>
    <property type="evidence" value="ECO:0007669"/>
    <property type="project" value="UniProtKB-SubCell"/>
</dbReference>
<keyword evidence="4 7" id="KW-0812">Transmembrane</keyword>
<feature type="transmembrane region" description="Helical" evidence="7">
    <location>
        <begin position="114"/>
        <end position="132"/>
    </location>
</feature>
<keyword evidence="6 7" id="KW-0472">Membrane</keyword>
<evidence type="ECO:0000256" key="3">
    <source>
        <dbReference type="ARBA" id="ARBA00022475"/>
    </source>
</evidence>
<dbReference type="InterPro" id="IPR005115">
    <property type="entry name" value="Gly_transporter"/>
</dbReference>
<accession>A0A7K3LIV0</accession>
<feature type="domain" description="Glycine transporter" evidence="8">
    <location>
        <begin position="118"/>
        <end position="190"/>
    </location>
</feature>
<proteinExistence type="inferred from homology"/>
<dbReference type="PANTHER" id="PTHR30506">
    <property type="entry name" value="INNER MEMBRANE PROTEIN"/>
    <property type="match status" value="1"/>
</dbReference>